<name>A0A5P8WAX6_9NOSO</name>
<dbReference type="AlphaFoldDB" id="A0A5P8WAX6"/>
<protein>
    <submittedName>
        <fullName evidence="1">Uncharacterized protein</fullName>
    </submittedName>
</protein>
<dbReference type="EMBL" id="CP045226">
    <property type="protein sequence ID" value="QFS49059.1"/>
    <property type="molecule type" value="Genomic_DNA"/>
</dbReference>
<proteinExistence type="predicted"/>
<dbReference type="KEGG" id="nsh:GXM_06553"/>
<reference evidence="1 2" key="1">
    <citation type="submission" date="2019-10" db="EMBL/GenBank/DDBJ databases">
        <title>Genomic and transcriptomic insights into the perfect genentic adaptation of a filamentous nitrogen-fixing cyanobacterium to rice fields.</title>
        <authorList>
            <person name="Chen Z."/>
        </authorList>
    </citation>
    <scope>NUCLEOTIDE SEQUENCE [LARGE SCALE GENOMIC DNA]</scope>
    <source>
        <strain evidence="1">CCNUC1</strain>
    </source>
</reference>
<evidence type="ECO:0000313" key="2">
    <source>
        <dbReference type="Proteomes" id="UP000326678"/>
    </source>
</evidence>
<dbReference type="Proteomes" id="UP000326678">
    <property type="component" value="Chromosome Gxm1"/>
</dbReference>
<evidence type="ECO:0000313" key="1">
    <source>
        <dbReference type="EMBL" id="QFS49059.1"/>
    </source>
</evidence>
<sequence length="68" mass="8121">MHLCENTGFNGGLKPDLLPYFQRSYQQKCYILDTSKILIYPWVHFSKIVFCKKIIPSQKSWRNHAQNF</sequence>
<keyword evidence="2" id="KW-1185">Reference proteome</keyword>
<gene>
    <name evidence="1" type="ORF">GXM_06553</name>
</gene>
<accession>A0A5P8WAX6</accession>
<organism evidence="1 2">
    <name type="scientific">Nostoc sphaeroides CCNUC1</name>
    <dbReference type="NCBI Taxonomy" id="2653204"/>
    <lineage>
        <taxon>Bacteria</taxon>
        <taxon>Bacillati</taxon>
        <taxon>Cyanobacteriota</taxon>
        <taxon>Cyanophyceae</taxon>
        <taxon>Nostocales</taxon>
        <taxon>Nostocaceae</taxon>
        <taxon>Nostoc</taxon>
    </lineage>
</organism>